<dbReference type="Gene3D" id="3.30.70.2740">
    <property type="match status" value="1"/>
</dbReference>
<name>A0A1N6XGJ2_9ACTN</name>
<dbReference type="PROSITE" id="PS51387">
    <property type="entry name" value="FAD_PCMH"/>
    <property type="match status" value="1"/>
</dbReference>
<keyword evidence="5" id="KW-0560">Oxidoreductase</keyword>
<dbReference type="GO" id="GO:0071949">
    <property type="term" value="F:FAD binding"/>
    <property type="evidence" value="ECO:0007669"/>
    <property type="project" value="InterPro"/>
</dbReference>
<dbReference type="Gene3D" id="3.30.465.10">
    <property type="match status" value="1"/>
</dbReference>
<dbReference type="Proteomes" id="UP000186096">
    <property type="component" value="Unassembled WGS sequence"/>
</dbReference>
<protein>
    <submittedName>
        <fullName evidence="9">FAD/FMN-containing dehydrogenase</fullName>
    </submittedName>
</protein>
<accession>A0A1N6XGJ2</accession>
<dbReference type="GO" id="GO:0004458">
    <property type="term" value="F:D-lactate dehydrogenase (cytochrome) activity"/>
    <property type="evidence" value="ECO:0007669"/>
    <property type="project" value="TreeGrafter"/>
</dbReference>
<evidence type="ECO:0000256" key="6">
    <source>
        <dbReference type="ARBA" id="ARBA00023004"/>
    </source>
</evidence>
<keyword evidence="7" id="KW-0411">Iron-sulfur</keyword>
<dbReference type="InterPro" id="IPR036318">
    <property type="entry name" value="FAD-bd_PCMH-like_sf"/>
</dbReference>
<evidence type="ECO:0000313" key="9">
    <source>
        <dbReference type="EMBL" id="SIR01390.1"/>
    </source>
</evidence>
<evidence type="ECO:0000256" key="5">
    <source>
        <dbReference type="ARBA" id="ARBA00023002"/>
    </source>
</evidence>
<dbReference type="InterPro" id="IPR016164">
    <property type="entry name" value="FAD-linked_Oxase-like_C"/>
</dbReference>
<dbReference type="RefSeq" id="WP_083744095.1">
    <property type="nucleotide sequence ID" value="NZ_FTNI01000005.1"/>
</dbReference>
<proteinExistence type="predicted"/>
<dbReference type="InterPro" id="IPR016169">
    <property type="entry name" value="FAD-bd_PCMH_sub2"/>
</dbReference>
<comment type="cofactor">
    <cofactor evidence="1">
        <name>FAD</name>
        <dbReference type="ChEBI" id="CHEBI:57692"/>
    </cofactor>
</comment>
<organism evidence="9 10">
    <name type="scientific">Microbispora rosea</name>
    <dbReference type="NCBI Taxonomy" id="58117"/>
    <lineage>
        <taxon>Bacteria</taxon>
        <taxon>Bacillati</taxon>
        <taxon>Actinomycetota</taxon>
        <taxon>Actinomycetes</taxon>
        <taxon>Streptosporangiales</taxon>
        <taxon>Streptosporangiaceae</taxon>
        <taxon>Microbispora</taxon>
    </lineage>
</organism>
<dbReference type="GO" id="GO:0008720">
    <property type="term" value="F:D-lactate dehydrogenase (NAD+) activity"/>
    <property type="evidence" value="ECO:0007669"/>
    <property type="project" value="TreeGrafter"/>
</dbReference>
<evidence type="ECO:0000256" key="4">
    <source>
        <dbReference type="ARBA" id="ARBA00022827"/>
    </source>
</evidence>
<dbReference type="InterPro" id="IPR016171">
    <property type="entry name" value="Vanillyl_alc_oxidase_C-sub2"/>
</dbReference>
<dbReference type="PROSITE" id="PS00198">
    <property type="entry name" value="4FE4S_FER_1"/>
    <property type="match status" value="1"/>
</dbReference>
<dbReference type="SUPFAM" id="SSF55103">
    <property type="entry name" value="FAD-linked oxidases, C-terminal domain"/>
    <property type="match status" value="1"/>
</dbReference>
<evidence type="ECO:0000256" key="2">
    <source>
        <dbReference type="ARBA" id="ARBA00022630"/>
    </source>
</evidence>
<dbReference type="InterPro" id="IPR004017">
    <property type="entry name" value="Cys_rich_dom"/>
</dbReference>
<dbReference type="Pfam" id="PF01565">
    <property type="entry name" value="FAD_binding_4"/>
    <property type="match status" value="1"/>
</dbReference>
<dbReference type="AlphaFoldDB" id="A0A1N6XGJ2"/>
<dbReference type="Pfam" id="PF02754">
    <property type="entry name" value="CCG"/>
    <property type="match status" value="1"/>
</dbReference>
<dbReference type="InterPro" id="IPR017896">
    <property type="entry name" value="4Fe4S_Fe-S-bd"/>
</dbReference>
<evidence type="ECO:0000259" key="8">
    <source>
        <dbReference type="PROSITE" id="PS51387"/>
    </source>
</evidence>
<dbReference type="InterPro" id="IPR016167">
    <property type="entry name" value="FAD-bd_PCMH_sub1"/>
</dbReference>
<dbReference type="SUPFAM" id="SSF56176">
    <property type="entry name" value="FAD-binding/transporter-associated domain-like"/>
    <property type="match status" value="1"/>
</dbReference>
<keyword evidence="3" id="KW-0479">Metal-binding</keyword>
<dbReference type="GO" id="GO:1903457">
    <property type="term" value="P:lactate catabolic process"/>
    <property type="evidence" value="ECO:0007669"/>
    <property type="project" value="TreeGrafter"/>
</dbReference>
<feature type="domain" description="FAD-binding PCMH-type" evidence="8">
    <location>
        <begin position="54"/>
        <end position="282"/>
    </location>
</feature>
<sequence length="1000" mass="108998">MTDQVLVPLPVTTRPGRPYVRVRDLERDLAARVDGEVRFDPGSRGAYSTDGSNYRQVPLGVVVPRTVDAAAEAIAVCREHGAPVTSRGGGTSLAGQTCNTAVVIDWSKYCHRLVSVDAAARTCVVEPGIVLDVLNRLLADTGLMFGPRPSTHSQCTLGGMIGNNSCGSTAQAYGKTADNVARLEILTYDGQRMWVGPTSQEQFDRIVAEGGPRGRIYRELRAIVDEHADEIRRRFPDIPRRVSGYNLDQLLPEAGFDLARALVGSEGTLVTVLRAELRLVPAPKAECLVLLGYHDIGVAADAVPRIARHGPLQLEGVDDKLVDFERRKHMHPDALKRLPEGGGWLMVSFGADSQKEADAKARDLLKELKGGEHAPHISFLDDAKIEKELWEVRESGLGATARVPGMRETWEGFEDSAVPPDRLGGYLRDLRRLFEEFGYGDASLYGHFGQGCVHTRIPFDLVTADGVAAFRAFLDRAADLVVSYGGSLSGEHGDGQARGELLPKMFGPAVITAFEQVKAVFDPGDRMNPGKIVSPYRLDEDLRLGPEWTPADPPVHFGYPDDEGSFQRAVMRCVGVGQCREHTGGVMCPSYRATGEEEHSTRGRSRLLFEMLNGHADSVVRDGWRSAAVKDALDLCLACKGCRHDCPMQVDMATYKAEFLAHHYARRIRPMDHYAMGWLPVWARVAALAPGVVNALAHAPVLSGLAKRLAGLEPARPVPDFAPLRFSDWYRHRGPRGGGERGPVVLWPDTFTDNFHPHIGRAAVWVLESAGYRVLIPPRTLCCGLTWISTGQLGVARRVLRRTVRTLAPALRRGIPIVGLEPSCTAVFRADAPELFAHDRDFTRLGEQTRTLAELLSATDGWEPPRIDRDAVAQPHCHHHSVLGFDTDRALLSRAGVRVETVGGCCGLAGNFGFTAGHLEVSTTCAEHEILPAVRAADPRTVVLADGFSCRTQIEQAGVGRQAIHLAELLAAGVRGIPLGDHPEWRAARRPGPARVLGSR</sequence>
<keyword evidence="2" id="KW-0285">Flavoprotein</keyword>
<dbReference type="GO" id="GO:0051536">
    <property type="term" value="F:iron-sulfur cluster binding"/>
    <property type="evidence" value="ECO:0007669"/>
    <property type="project" value="UniProtKB-KW"/>
</dbReference>
<evidence type="ECO:0000256" key="3">
    <source>
        <dbReference type="ARBA" id="ARBA00022723"/>
    </source>
</evidence>
<dbReference type="SUPFAM" id="SSF46548">
    <property type="entry name" value="alpha-helical ferredoxin"/>
    <property type="match status" value="1"/>
</dbReference>
<dbReference type="InterPro" id="IPR004113">
    <property type="entry name" value="FAD-bd_oxidored_4_C"/>
</dbReference>
<dbReference type="InterPro" id="IPR017900">
    <property type="entry name" value="4Fe4S_Fe_S_CS"/>
</dbReference>
<dbReference type="GO" id="GO:0046872">
    <property type="term" value="F:metal ion binding"/>
    <property type="evidence" value="ECO:0007669"/>
    <property type="project" value="UniProtKB-KW"/>
</dbReference>
<dbReference type="Pfam" id="PF13183">
    <property type="entry name" value="Fer4_8"/>
    <property type="match status" value="1"/>
</dbReference>
<keyword evidence="6" id="KW-0408">Iron</keyword>
<evidence type="ECO:0000313" key="10">
    <source>
        <dbReference type="Proteomes" id="UP000186096"/>
    </source>
</evidence>
<dbReference type="STRING" id="58117.SAMN05421833_105143"/>
<dbReference type="InterPro" id="IPR006094">
    <property type="entry name" value="Oxid_FAD_bind_N"/>
</dbReference>
<dbReference type="PANTHER" id="PTHR11748:SF119">
    <property type="entry name" value="D-2-HYDROXYGLUTARATE DEHYDROGENASE"/>
    <property type="match status" value="1"/>
</dbReference>
<reference evidence="10" key="1">
    <citation type="submission" date="2017-01" db="EMBL/GenBank/DDBJ databases">
        <authorList>
            <person name="Varghese N."/>
            <person name="Submissions S."/>
        </authorList>
    </citation>
    <scope>NUCLEOTIDE SEQUENCE [LARGE SCALE GENOMIC DNA]</scope>
    <source>
        <strain evidence="10">ATCC 12950</strain>
    </source>
</reference>
<keyword evidence="4" id="KW-0274">FAD</keyword>
<evidence type="ECO:0000256" key="7">
    <source>
        <dbReference type="ARBA" id="ARBA00023014"/>
    </source>
</evidence>
<gene>
    <name evidence="9" type="ORF">SAMN05421833_105143</name>
</gene>
<dbReference type="Pfam" id="PF02913">
    <property type="entry name" value="FAD-oxidase_C"/>
    <property type="match status" value="1"/>
</dbReference>
<dbReference type="Gene3D" id="3.30.43.10">
    <property type="entry name" value="Uridine Diphospho-n-acetylenolpyruvylglucosamine Reductase, domain 2"/>
    <property type="match status" value="1"/>
</dbReference>
<dbReference type="PANTHER" id="PTHR11748">
    <property type="entry name" value="D-LACTATE DEHYDROGENASE"/>
    <property type="match status" value="1"/>
</dbReference>
<keyword evidence="10" id="KW-1185">Reference proteome</keyword>
<evidence type="ECO:0000256" key="1">
    <source>
        <dbReference type="ARBA" id="ARBA00001974"/>
    </source>
</evidence>
<dbReference type="EMBL" id="FTNI01000005">
    <property type="protein sequence ID" value="SIR01390.1"/>
    <property type="molecule type" value="Genomic_DNA"/>
</dbReference>
<dbReference type="OrthoDB" id="9770306at2"/>
<dbReference type="Gene3D" id="1.10.45.10">
    <property type="entry name" value="Vanillyl-alcohol Oxidase, Chain A, domain 4"/>
    <property type="match status" value="1"/>
</dbReference>
<dbReference type="InterPro" id="IPR016166">
    <property type="entry name" value="FAD-bd_PCMH"/>
</dbReference>